<protein>
    <submittedName>
        <fullName evidence="2">Uncharacterized protein</fullName>
    </submittedName>
</protein>
<dbReference type="RefSeq" id="WP_262707606.1">
    <property type="nucleotide sequence ID" value="NZ_AP028155.1"/>
</dbReference>
<reference evidence="2 3" key="1">
    <citation type="submission" date="2020-08" db="EMBL/GenBank/DDBJ databases">
        <title>Genomic Encyclopedia of Type Strains, Phase IV (KMG-IV): sequencing the most valuable type-strain genomes for metagenomic binning, comparative biology and taxonomic classification.</title>
        <authorList>
            <person name="Goeker M."/>
        </authorList>
    </citation>
    <scope>NUCLEOTIDE SEQUENCE [LARGE SCALE GENOMIC DNA]</scope>
    <source>
        <strain evidence="2 3">DSM 105721</strain>
    </source>
</reference>
<name>A0A7W6HTX9_9BACT</name>
<feature type="transmembrane region" description="Helical" evidence="1">
    <location>
        <begin position="20"/>
        <end position="40"/>
    </location>
</feature>
<keyword evidence="3" id="KW-1185">Reference proteome</keyword>
<dbReference type="EMBL" id="JACIES010000001">
    <property type="protein sequence ID" value="MBB4024910.1"/>
    <property type="molecule type" value="Genomic_DNA"/>
</dbReference>
<gene>
    <name evidence="2" type="ORF">GGR14_000671</name>
</gene>
<proteinExistence type="predicted"/>
<dbReference type="AlphaFoldDB" id="A0A7W6HTX9"/>
<evidence type="ECO:0000313" key="3">
    <source>
        <dbReference type="Proteomes" id="UP000546007"/>
    </source>
</evidence>
<comment type="caution">
    <text evidence="2">The sequence shown here is derived from an EMBL/GenBank/DDBJ whole genome shotgun (WGS) entry which is preliminary data.</text>
</comment>
<keyword evidence="1" id="KW-1133">Transmembrane helix</keyword>
<dbReference type="Proteomes" id="UP000546007">
    <property type="component" value="Unassembled WGS sequence"/>
</dbReference>
<dbReference type="GeneID" id="93101125"/>
<accession>A0A7W6HTX9</accession>
<keyword evidence="1" id="KW-0472">Membrane</keyword>
<evidence type="ECO:0000313" key="2">
    <source>
        <dbReference type="EMBL" id="MBB4024910.1"/>
    </source>
</evidence>
<organism evidence="2 3">
    <name type="scientific">Butyricimonas faecihominis</name>
    <dbReference type="NCBI Taxonomy" id="1472416"/>
    <lineage>
        <taxon>Bacteria</taxon>
        <taxon>Pseudomonadati</taxon>
        <taxon>Bacteroidota</taxon>
        <taxon>Bacteroidia</taxon>
        <taxon>Bacteroidales</taxon>
        <taxon>Odoribacteraceae</taxon>
        <taxon>Butyricimonas</taxon>
    </lineage>
</organism>
<evidence type="ECO:0000256" key="1">
    <source>
        <dbReference type="SAM" id="Phobius"/>
    </source>
</evidence>
<sequence length="41" mass="4581">MENSKEDAKGFTNSALFQTLYPIVIMLVIFGLVFLALYVAL</sequence>
<keyword evidence="1" id="KW-0812">Transmembrane</keyword>